<keyword evidence="3" id="KW-1185">Reference proteome</keyword>
<comment type="caution">
    <text evidence="2">The sequence shown here is derived from an EMBL/GenBank/DDBJ whole genome shotgun (WGS) entry which is preliminary data.</text>
</comment>
<dbReference type="EMBL" id="BAABLF010000006">
    <property type="protein sequence ID" value="GAA5189108.1"/>
    <property type="molecule type" value="Genomic_DNA"/>
</dbReference>
<dbReference type="InterPro" id="IPR016866">
    <property type="entry name" value="UCP028069"/>
</dbReference>
<name>A0ABP9S0C8_9GAMM</name>
<reference evidence="3" key="1">
    <citation type="journal article" date="2019" name="Int. J. Syst. Evol. Microbiol.">
        <title>The Global Catalogue of Microorganisms (GCM) 10K type strain sequencing project: providing services to taxonomists for standard genome sequencing and annotation.</title>
        <authorList>
            <consortium name="The Broad Institute Genomics Platform"/>
            <consortium name="The Broad Institute Genome Sequencing Center for Infectious Disease"/>
            <person name="Wu L."/>
            <person name="Ma J."/>
        </authorList>
    </citation>
    <scope>NUCLEOTIDE SEQUENCE [LARGE SCALE GENOMIC DNA]</scope>
    <source>
        <strain evidence="3">JCM 18720</strain>
    </source>
</reference>
<protein>
    <submittedName>
        <fullName evidence="2">DUF3450 domain-containing protein</fullName>
    </submittedName>
</protein>
<dbReference type="Proteomes" id="UP001501600">
    <property type="component" value="Unassembled WGS sequence"/>
</dbReference>
<gene>
    <name evidence="2" type="ORF">GCM10025772_10740</name>
</gene>
<dbReference type="Pfam" id="PF11932">
    <property type="entry name" value="DUF3450"/>
    <property type="match status" value="1"/>
</dbReference>
<feature type="coiled-coil region" evidence="1">
    <location>
        <begin position="29"/>
        <end position="91"/>
    </location>
</feature>
<accession>A0ABP9S0C8</accession>
<evidence type="ECO:0000313" key="3">
    <source>
        <dbReference type="Proteomes" id="UP001501600"/>
    </source>
</evidence>
<evidence type="ECO:0000256" key="1">
    <source>
        <dbReference type="SAM" id="Coils"/>
    </source>
</evidence>
<evidence type="ECO:0000313" key="2">
    <source>
        <dbReference type="EMBL" id="GAA5189108.1"/>
    </source>
</evidence>
<organism evidence="2 3">
    <name type="scientific">Ferrimonas gelatinilytica</name>
    <dbReference type="NCBI Taxonomy" id="1255257"/>
    <lineage>
        <taxon>Bacteria</taxon>
        <taxon>Pseudomonadati</taxon>
        <taxon>Pseudomonadota</taxon>
        <taxon>Gammaproteobacteria</taxon>
        <taxon>Alteromonadales</taxon>
        <taxon>Ferrimonadaceae</taxon>
        <taxon>Ferrimonas</taxon>
    </lineage>
</organism>
<sequence>MTLCLSGHVVAADAVGTLRQADSAIHEAAADSQANINTLDDQNQALLNDYRRRVKETETLRAYNDHVAALVADQKREARSLQSQIDGIQTTAQGVVPLMYKMIDTLDAFVRIDVPFLADERAARVQRLQQVMTEANTSTSEKYRLVLEAYQIENEYGNRIGAYEGTLTMDGEALVVDYFYAGRVAFMAQSLDQSRGWIWDNDARAWRPLESGKMRALSEAIAVARNQAAPDLIKLPVKVIPEVAQ</sequence>
<keyword evidence="1" id="KW-0175">Coiled coil</keyword>
<dbReference type="PIRSF" id="PIRSF028069">
    <property type="entry name" value="UCP028069"/>
    <property type="match status" value="1"/>
</dbReference>
<proteinExistence type="predicted"/>